<feature type="compositionally biased region" description="Basic residues" evidence="4">
    <location>
        <begin position="144"/>
        <end position="166"/>
    </location>
</feature>
<keyword evidence="3" id="KW-0687">Ribonucleoprotein</keyword>
<dbReference type="EMBL" id="MFBW01000058">
    <property type="protein sequence ID" value="OGE05889.1"/>
    <property type="molecule type" value="Genomic_DNA"/>
</dbReference>
<dbReference type="GO" id="GO:0005840">
    <property type="term" value="C:ribosome"/>
    <property type="evidence" value="ECO:0007669"/>
    <property type="project" value="UniProtKB-KW"/>
</dbReference>
<reference evidence="5 6" key="1">
    <citation type="journal article" date="2016" name="Nat. Commun.">
        <title>Thousands of microbial genomes shed light on interconnected biogeochemical processes in an aquifer system.</title>
        <authorList>
            <person name="Anantharaman K."/>
            <person name="Brown C.T."/>
            <person name="Hug L.A."/>
            <person name="Sharon I."/>
            <person name="Castelle C.J."/>
            <person name="Probst A.J."/>
            <person name="Thomas B.C."/>
            <person name="Singh A."/>
            <person name="Wilkins M.J."/>
            <person name="Karaoz U."/>
            <person name="Brodie E.L."/>
            <person name="Williams K.H."/>
            <person name="Hubbard S.S."/>
            <person name="Banfield J.F."/>
        </authorList>
    </citation>
    <scope>NUCLEOTIDE SEQUENCE [LARGE SCALE GENOMIC DNA]</scope>
</reference>
<keyword evidence="3 5" id="KW-0689">Ribosomal protein</keyword>
<evidence type="ECO:0000313" key="6">
    <source>
        <dbReference type="Proteomes" id="UP000178845"/>
    </source>
</evidence>
<keyword evidence="3" id="KW-0699">rRNA-binding</keyword>
<evidence type="ECO:0000256" key="3">
    <source>
        <dbReference type="HAMAP-Rule" id="MF_00360"/>
    </source>
</evidence>
<feature type="compositionally biased region" description="Basic and acidic residues" evidence="4">
    <location>
        <begin position="110"/>
        <end position="121"/>
    </location>
</feature>
<dbReference type="Gene3D" id="3.30.70.60">
    <property type="match status" value="1"/>
</dbReference>
<dbReference type="GO" id="GO:1990904">
    <property type="term" value="C:ribonucleoprotein complex"/>
    <property type="evidence" value="ECO:0007669"/>
    <property type="project" value="UniProtKB-KW"/>
</dbReference>
<keyword evidence="3" id="KW-0694">RNA-binding</keyword>
<organism evidence="5 6">
    <name type="scientific">Candidatus Curtissbacteria bacterium RIFCSPLOWO2_02_FULL_40_13b</name>
    <dbReference type="NCBI Taxonomy" id="1797733"/>
    <lineage>
        <taxon>Bacteria</taxon>
        <taxon>Candidatus Curtissiibacteriota</taxon>
    </lineage>
</organism>
<evidence type="ECO:0000313" key="5">
    <source>
        <dbReference type="EMBL" id="OGE05889.1"/>
    </source>
</evidence>
<comment type="function">
    <text evidence="3">Binds together with bS18 to 16S ribosomal RNA.</text>
</comment>
<evidence type="ECO:0000256" key="2">
    <source>
        <dbReference type="ARBA" id="ARBA00035294"/>
    </source>
</evidence>
<dbReference type="SUPFAM" id="SSF54995">
    <property type="entry name" value="Ribosomal protein S6"/>
    <property type="match status" value="1"/>
</dbReference>
<dbReference type="InterPro" id="IPR035980">
    <property type="entry name" value="Ribosomal_bS6_sf"/>
</dbReference>
<dbReference type="NCBIfam" id="TIGR00166">
    <property type="entry name" value="S6"/>
    <property type="match status" value="1"/>
</dbReference>
<dbReference type="Proteomes" id="UP000178845">
    <property type="component" value="Unassembled WGS sequence"/>
</dbReference>
<evidence type="ECO:0000256" key="4">
    <source>
        <dbReference type="SAM" id="MobiDB-lite"/>
    </source>
</evidence>
<sequence>MIENIRLTTMNYELMLVVSPEVDIDPVISRVEKSIKDASATGVKINKLGKKPLSYKIAKHNEGEYVLFNFEAGGEAVGAVSKRLKLEQEAILRYLVVKIKVSRVPKVPKVSKEIGKQERREKVKSKVTVQTVSSREKKTEIPKVKTRGPKQVKEKKQKVTKKGKKK</sequence>
<feature type="compositionally biased region" description="Basic and acidic residues" evidence="4">
    <location>
        <begin position="134"/>
        <end position="143"/>
    </location>
</feature>
<comment type="caution">
    <text evidence="5">The sequence shown here is derived from an EMBL/GenBank/DDBJ whole genome shotgun (WGS) entry which is preliminary data.</text>
</comment>
<dbReference type="GO" id="GO:0005737">
    <property type="term" value="C:cytoplasm"/>
    <property type="evidence" value="ECO:0007669"/>
    <property type="project" value="UniProtKB-ARBA"/>
</dbReference>
<comment type="similarity">
    <text evidence="1 3">Belongs to the bacterial ribosomal protein bS6 family.</text>
</comment>
<dbReference type="AlphaFoldDB" id="A0A1F5HPD7"/>
<gene>
    <name evidence="3" type="primary">rpsF</name>
    <name evidence="5" type="ORF">A3I53_03425</name>
</gene>
<evidence type="ECO:0000256" key="1">
    <source>
        <dbReference type="ARBA" id="ARBA00009512"/>
    </source>
</evidence>
<dbReference type="InterPro" id="IPR014717">
    <property type="entry name" value="Transl_elong_EF1B/ribsomal_bS6"/>
</dbReference>
<dbReference type="HAMAP" id="MF_00360">
    <property type="entry name" value="Ribosomal_bS6"/>
    <property type="match status" value="1"/>
</dbReference>
<accession>A0A1F5HPD7</accession>
<dbReference type="Pfam" id="PF01250">
    <property type="entry name" value="Ribosomal_S6"/>
    <property type="match status" value="1"/>
</dbReference>
<feature type="region of interest" description="Disordered" evidence="4">
    <location>
        <begin position="110"/>
        <end position="166"/>
    </location>
</feature>
<dbReference type="PANTHER" id="PTHR21011">
    <property type="entry name" value="MITOCHONDRIAL 28S RIBOSOMAL PROTEIN S6"/>
    <property type="match status" value="1"/>
</dbReference>
<dbReference type="GO" id="GO:0070181">
    <property type="term" value="F:small ribosomal subunit rRNA binding"/>
    <property type="evidence" value="ECO:0007669"/>
    <property type="project" value="TreeGrafter"/>
</dbReference>
<protein>
    <recommendedName>
        <fullName evidence="2 3">Small ribosomal subunit protein bS6</fullName>
    </recommendedName>
</protein>
<dbReference type="InterPro" id="IPR020814">
    <property type="entry name" value="Ribosomal_S6_plastid/chlpt"/>
</dbReference>
<dbReference type="PANTHER" id="PTHR21011:SF1">
    <property type="entry name" value="SMALL RIBOSOMAL SUBUNIT PROTEIN BS6M"/>
    <property type="match status" value="1"/>
</dbReference>
<dbReference type="GO" id="GO:0006412">
    <property type="term" value="P:translation"/>
    <property type="evidence" value="ECO:0007669"/>
    <property type="project" value="UniProtKB-UniRule"/>
</dbReference>
<name>A0A1F5HPD7_9BACT</name>
<dbReference type="GO" id="GO:0003735">
    <property type="term" value="F:structural constituent of ribosome"/>
    <property type="evidence" value="ECO:0007669"/>
    <property type="project" value="InterPro"/>
</dbReference>
<dbReference type="CDD" id="cd00473">
    <property type="entry name" value="bS6"/>
    <property type="match status" value="1"/>
</dbReference>
<dbReference type="InterPro" id="IPR000529">
    <property type="entry name" value="Ribosomal_bS6"/>
</dbReference>
<proteinExistence type="inferred from homology"/>